<sequence length="103" mass="12218">MSKNVEIAIIQNMKFKDMVRARNRFAMWLSIVILFIYFLFIGIASFYPQLLAQTMGDRVLTVGMPMAALVIIISWLITGIYIYITNQHFDRIKEELKREYQYE</sequence>
<gene>
    <name evidence="2" type="ORF">H9629_13925</name>
</gene>
<proteinExistence type="predicted"/>
<feature type="transmembrane region" description="Helical" evidence="1">
    <location>
        <begin position="59"/>
        <end position="84"/>
    </location>
</feature>
<dbReference type="PANTHER" id="PTHR38598">
    <property type="entry name" value="INNER MEMBRANE PROTEIN YJCH"/>
    <property type="match status" value="1"/>
</dbReference>
<evidence type="ECO:0000313" key="3">
    <source>
        <dbReference type="Proteomes" id="UP000621930"/>
    </source>
</evidence>
<dbReference type="SUPFAM" id="SSF103473">
    <property type="entry name" value="MFS general substrate transporter"/>
    <property type="match status" value="1"/>
</dbReference>
<dbReference type="PANTHER" id="PTHR38598:SF1">
    <property type="entry name" value="INNER MEMBRANE PROTEIN YJCH"/>
    <property type="match status" value="1"/>
</dbReference>
<dbReference type="RefSeq" id="WP_191731317.1">
    <property type="nucleotide sequence ID" value="NZ_JACSPT010000024.1"/>
</dbReference>
<dbReference type="EMBL" id="JACSPT010000024">
    <property type="protein sequence ID" value="MBD8010426.1"/>
    <property type="molecule type" value="Genomic_DNA"/>
</dbReference>
<evidence type="ECO:0000313" key="2">
    <source>
        <dbReference type="EMBL" id="MBD8010426.1"/>
    </source>
</evidence>
<accession>A0ABR8W070</accession>
<keyword evidence="1" id="KW-0472">Membrane</keyword>
<keyword evidence="1" id="KW-1133">Transmembrane helix</keyword>
<keyword evidence="3" id="KW-1185">Reference proteome</keyword>
<dbReference type="InterPro" id="IPR052959">
    <property type="entry name" value="Inner_membrane_assoc"/>
</dbReference>
<keyword evidence="1" id="KW-0812">Transmembrane</keyword>
<dbReference type="Pfam" id="PF04341">
    <property type="entry name" value="DUF485"/>
    <property type="match status" value="1"/>
</dbReference>
<organism evidence="2 3">
    <name type="scientific">Acinetobacter pecorum</name>
    <dbReference type="NCBI Taxonomy" id="2762215"/>
    <lineage>
        <taxon>Bacteria</taxon>
        <taxon>Pseudomonadati</taxon>
        <taxon>Pseudomonadota</taxon>
        <taxon>Gammaproteobacteria</taxon>
        <taxon>Moraxellales</taxon>
        <taxon>Moraxellaceae</taxon>
        <taxon>Acinetobacter</taxon>
    </lineage>
</organism>
<evidence type="ECO:0000256" key="1">
    <source>
        <dbReference type="SAM" id="Phobius"/>
    </source>
</evidence>
<name>A0ABR8W070_9GAMM</name>
<feature type="transmembrane region" description="Helical" evidence="1">
    <location>
        <begin position="25"/>
        <end position="47"/>
    </location>
</feature>
<dbReference type="InterPro" id="IPR036259">
    <property type="entry name" value="MFS_trans_sf"/>
</dbReference>
<protein>
    <submittedName>
        <fullName evidence="2">DUF485 domain-containing protein</fullName>
    </submittedName>
</protein>
<comment type="caution">
    <text evidence="2">The sequence shown here is derived from an EMBL/GenBank/DDBJ whole genome shotgun (WGS) entry which is preliminary data.</text>
</comment>
<dbReference type="InterPro" id="IPR007436">
    <property type="entry name" value="DUF485"/>
</dbReference>
<dbReference type="Proteomes" id="UP000621930">
    <property type="component" value="Unassembled WGS sequence"/>
</dbReference>
<reference evidence="2 3" key="1">
    <citation type="submission" date="2020-08" db="EMBL/GenBank/DDBJ databases">
        <title>A Genomic Blueprint of the Chicken Gut Microbiome.</title>
        <authorList>
            <person name="Gilroy R."/>
            <person name="Ravi A."/>
            <person name="Getino M."/>
            <person name="Pursley I."/>
            <person name="Horton D.L."/>
            <person name="Alikhan N.-F."/>
            <person name="Baker D."/>
            <person name="Gharbi K."/>
            <person name="Hall N."/>
            <person name="Watson M."/>
            <person name="Adriaenssens E.M."/>
            <person name="Foster-Nyarko E."/>
            <person name="Jarju S."/>
            <person name="Secka A."/>
            <person name="Antonio M."/>
            <person name="Oren A."/>
            <person name="Chaudhuri R."/>
            <person name="La Ragione R.M."/>
            <person name="Hildebrand F."/>
            <person name="Pallen M.J."/>
        </authorList>
    </citation>
    <scope>NUCLEOTIDE SEQUENCE [LARGE SCALE GENOMIC DNA]</scope>
    <source>
        <strain evidence="2 3">Sa1BUA6</strain>
    </source>
</reference>